<proteinExistence type="predicted"/>
<geneLocation type="plasmid" evidence="6">
    <name>pTiCFBP5473</name>
</geneLocation>
<evidence type="ECO:0000313" key="7">
    <source>
        <dbReference type="EMBL" id="QYA10172.1"/>
    </source>
</evidence>
<dbReference type="InterPro" id="IPR000524">
    <property type="entry name" value="Tscrpt_reg_HTH_GntR"/>
</dbReference>
<feature type="coiled-coil region" evidence="4">
    <location>
        <begin position="97"/>
        <end position="128"/>
    </location>
</feature>
<organism evidence="6 8">
    <name type="scientific">Agrobacterium larrymoorei</name>
    <dbReference type="NCBI Taxonomy" id="160699"/>
    <lineage>
        <taxon>Bacteria</taxon>
        <taxon>Pseudomonadati</taxon>
        <taxon>Pseudomonadota</taxon>
        <taxon>Alphaproteobacteria</taxon>
        <taxon>Hyphomicrobiales</taxon>
        <taxon>Rhizobiaceae</taxon>
        <taxon>Rhizobium/Agrobacterium group</taxon>
        <taxon>Agrobacterium</taxon>
    </lineage>
</organism>
<evidence type="ECO:0000259" key="5">
    <source>
        <dbReference type="PROSITE" id="PS50949"/>
    </source>
</evidence>
<dbReference type="KEGG" id="alf:CFBP5473_24810"/>
<evidence type="ECO:0000256" key="1">
    <source>
        <dbReference type="ARBA" id="ARBA00023015"/>
    </source>
</evidence>
<evidence type="ECO:0000313" key="6">
    <source>
        <dbReference type="EMBL" id="QCJ01162.1"/>
    </source>
</evidence>
<dbReference type="Proteomes" id="UP000298545">
    <property type="component" value="Plasmid pTiCFBP5473"/>
</dbReference>
<sequence length="216" mass="24584">MKGIRVKHRTKEEFVADFLREGIISGRFARGSKLKQAELAQMIGTSITPVREAIKLLEAEGFVLGDSHRGAVVAPFDMDATEEIVDLRVTLESKLALAALKRLTSQTVEDLRDLQQQIEKAAAEGNREAVRLINYRFHETIYMASELPQTLQFVRILWARYPFDLINKLENRIERASAEHREMLSAIIVRDEAAMLSALRMHIRSGWDEFKVGYAS</sequence>
<dbReference type="Gene3D" id="1.10.10.10">
    <property type="entry name" value="Winged helix-like DNA-binding domain superfamily/Winged helix DNA-binding domain"/>
    <property type="match status" value="1"/>
</dbReference>
<dbReference type="SUPFAM" id="SSF46785">
    <property type="entry name" value="Winged helix' DNA-binding domain"/>
    <property type="match status" value="1"/>
</dbReference>
<feature type="domain" description="HTH gntR-type" evidence="5">
    <location>
        <begin position="9"/>
        <end position="76"/>
    </location>
</feature>
<dbReference type="STRING" id="1367849.GCA_000518585_03878"/>
<evidence type="ECO:0000313" key="9">
    <source>
        <dbReference type="Proteomes" id="UP000826513"/>
    </source>
</evidence>
<accession>A0A4D7DVP9</accession>
<dbReference type="AlphaFoldDB" id="A0A4D7DVP9"/>
<keyword evidence="3" id="KW-0804">Transcription</keyword>
<dbReference type="GO" id="GO:0003700">
    <property type="term" value="F:DNA-binding transcription factor activity"/>
    <property type="evidence" value="ECO:0007669"/>
    <property type="project" value="InterPro"/>
</dbReference>
<dbReference type="Gene3D" id="1.20.120.530">
    <property type="entry name" value="GntR ligand-binding domain-like"/>
    <property type="match status" value="1"/>
</dbReference>
<keyword evidence="2" id="KW-0238">DNA-binding</keyword>
<protein>
    <submittedName>
        <fullName evidence="6">GntR family transcriptional regulator</fullName>
    </submittedName>
</protein>
<reference evidence="6 8" key="1">
    <citation type="submission" date="2019-04" db="EMBL/GenBank/DDBJ databases">
        <title>Complete genome sequence of Agrobacterium larrymoorei CFBP5473.</title>
        <authorList>
            <person name="Haryono M."/>
            <person name="Chou L."/>
            <person name="Lin Y.-C."/>
            <person name="Lai E.-M."/>
            <person name="Kuo C.-H."/>
        </authorList>
    </citation>
    <scope>NUCLEOTIDE SEQUENCE [LARGE SCALE GENOMIC DNA]</scope>
    <source>
        <strain evidence="6 8">CFBP5473</strain>
        <plasmid evidence="8">pticfbp5473</plasmid>
        <plasmid evidence="6">pTiCFBP5473</plasmid>
    </source>
</reference>
<dbReference type="GO" id="GO:0003677">
    <property type="term" value="F:DNA binding"/>
    <property type="evidence" value="ECO:0007669"/>
    <property type="project" value="UniProtKB-KW"/>
</dbReference>
<reference evidence="7 9" key="2">
    <citation type="submission" date="2021-03" db="EMBL/GenBank/DDBJ databases">
        <title>Rapid diversification of plasmids in a genus of pathogenic and nitrogen fixing bacteria.</title>
        <authorList>
            <person name="Weisberg A.J."/>
            <person name="Miller M."/>
            <person name="Ream W."/>
            <person name="Grunwald N.J."/>
            <person name="Chang J.H."/>
        </authorList>
    </citation>
    <scope>NUCLEOTIDE SEQUENCE [LARGE SCALE GENOMIC DNA]</scope>
    <source>
        <strain evidence="7 9">AF3.44</strain>
        <plasmid evidence="7 9">pTiAF3.44</plasmid>
    </source>
</reference>
<dbReference type="InterPro" id="IPR036390">
    <property type="entry name" value="WH_DNA-bd_sf"/>
</dbReference>
<keyword evidence="6" id="KW-0614">Plasmid</keyword>
<dbReference type="OrthoDB" id="8680240at2"/>
<dbReference type="InterPro" id="IPR036388">
    <property type="entry name" value="WH-like_DNA-bd_sf"/>
</dbReference>
<dbReference type="InterPro" id="IPR008920">
    <property type="entry name" value="TF_FadR/GntR_C"/>
</dbReference>
<keyword evidence="9" id="KW-1185">Reference proteome</keyword>
<dbReference type="SUPFAM" id="SSF48008">
    <property type="entry name" value="GntR ligand-binding domain-like"/>
    <property type="match status" value="1"/>
</dbReference>
<dbReference type="Pfam" id="PF07729">
    <property type="entry name" value="FCD"/>
    <property type="match status" value="1"/>
</dbReference>
<evidence type="ECO:0000256" key="3">
    <source>
        <dbReference type="ARBA" id="ARBA00023163"/>
    </source>
</evidence>
<evidence type="ECO:0000256" key="4">
    <source>
        <dbReference type="SAM" id="Coils"/>
    </source>
</evidence>
<dbReference type="Pfam" id="PF00392">
    <property type="entry name" value="GntR"/>
    <property type="match status" value="1"/>
</dbReference>
<evidence type="ECO:0000313" key="8">
    <source>
        <dbReference type="Proteomes" id="UP000298545"/>
    </source>
</evidence>
<dbReference type="EMBL" id="CP072169">
    <property type="protein sequence ID" value="QYA10172.1"/>
    <property type="molecule type" value="Genomic_DNA"/>
</dbReference>
<name>A0A4D7DVP9_9HYPH</name>
<gene>
    <name evidence="6" type="ORF">CFBP5473_24810</name>
    <name evidence="7" type="ORF">J5285_23460</name>
</gene>
<dbReference type="SMART" id="SM00345">
    <property type="entry name" value="HTH_GNTR"/>
    <property type="match status" value="1"/>
</dbReference>
<keyword evidence="1" id="KW-0805">Transcription regulation</keyword>
<geneLocation type="plasmid" evidence="8">
    <name>pticfbp5473</name>
</geneLocation>
<dbReference type="CDD" id="cd07377">
    <property type="entry name" value="WHTH_GntR"/>
    <property type="match status" value="1"/>
</dbReference>
<dbReference type="InterPro" id="IPR011711">
    <property type="entry name" value="GntR_C"/>
</dbReference>
<evidence type="ECO:0000256" key="2">
    <source>
        <dbReference type="ARBA" id="ARBA00023125"/>
    </source>
</evidence>
<dbReference type="PROSITE" id="PS50949">
    <property type="entry name" value="HTH_GNTR"/>
    <property type="match status" value="1"/>
</dbReference>
<dbReference type="EMBL" id="CP039694">
    <property type="protein sequence ID" value="QCJ01162.1"/>
    <property type="molecule type" value="Genomic_DNA"/>
</dbReference>
<dbReference type="PANTHER" id="PTHR43537:SF41">
    <property type="entry name" value="TRANSCRIPTIONAL REGULATORY PROTEIN"/>
    <property type="match status" value="1"/>
</dbReference>
<dbReference type="Proteomes" id="UP000826513">
    <property type="component" value="Plasmid pTiAF3.44"/>
</dbReference>
<dbReference type="PANTHER" id="PTHR43537">
    <property type="entry name" value="TRANSCRIPTIONAL REGULATOR, GNTR FAMILY"/>
    <property type="match status" value="1"/>
</dbReference>
<dbReference type="RefSeq" id="WP_027676449.1">
    <property type="nucleotide sequence ID" value="NZ_CP039694.1"/>
</dbReference>
<geneLocation type="plasmid" evidence="7 9">
    <name>pTiAF3.44</name>
</geneLocation>
<keyword evidence="4" id="KW-0175">Coiled coil</keyword>
<dbReference type="SMART" id="SM00895">
    <property type="entry name" value="FCD"/>
    <property type="match status" value="1"/>
</dbReference>